<evidence type="ECO:0000259" key="3">
    <source>
        <dbReference type="Pfam" id="PF12146"/>
    </source>
</evidence>
<dbReference type="SUPFAM" id="SSF53474">
    <property type="entry name" value="alpha/beta-Hydrolases"/>
    <property type="match status" value="1"/>
</dbReference>
<name>A0A917F1F6_HALAA</name>
<dbReference type="PIRSF" id="PIRSF017388">
    <property type="entry name" value="Esterase_lipase"/>
    <property type="match status" value="1"/>
</dbReference>
<dbReference type="InterPro" id="IPR022742">
    <property type="entry name" value="Hydrolase_4"/>
</dbReference>
<proteinExistence type="predicted"/>
<feature type="active site" description="Charge relay system" evidence="2">
    <location>
        <position position="182"/>
    </location>
</feature>
<dbReference type="Proteomes" id="UP000660110">
    <property type="component" value="Unassembled WGS sequence"/>
</dbReference>
<feature type="active site" description="Charge relay system" evidence="2">
    <location>
        <position position="212"/>
    </location>
</feature>
<dbReference type="Gene3D" id="3.40.50.1820">
    <property type="entry name" value="alpha/beta hydrolase"/>
    <property type="match status" value="1"/>
</dbReference>
<dbReference type="EMBL" id="BMEL01000005">
    <property type="protein sequence ID" value="GGF33268.1"/>
    <property type="molecule type" value="Genomic_DNA"/>
</dbReference>
<dbReference type="GO" id="GO:0016020">
    <property type="term" value="C:membrane"/>
    <property type="evidence" value="ECO:0007669"/>
    <property type="project" value="TreeGrafter"/>
</dbReference>
<dbReference type="AlphaFoldDB" id="A0A917F1F6"/>
<reference evidence="4" key="2">
    <citation type="submission" date="2020-09" db="EMBL/GenBank/DDBJ databases">
        <authorList>
            <person name="Sun Q."/>
            <person name="Zhou Y."/>
        </authorList>
    </citation>
    <scope>NUCLEOTIDE SEQUENCE</scope>
    <source>
        <strain evidence="4">CGMCC 1.12153</strain>
    </source>
</reference>
<evidence type="ECO:0000313" key="5">
    <source>
        <dbReference type="Proteomes" id="UP000660110"/>
    </source>
</evidence>
<feature type="active site" description="Nucleophile" evidence="2">
    <location>
        <position position="83"/>
    </location>
</feature>
<feature type="domain" description="Serine aminopeptidase S33" evidence="3">
    <location>
        <begin position="9"/>
        <end position="219"/>
    </location>
</feature>
<dbReference type="Pfam" id="PF12146">
    <property type="entry name" value="Hydrolase_4"/>
    <property type="match status" value="1"/>
</dbReference>
<dbReference type="InterPro" id="IPR050266">
    <property type="entry name" value="AB_hydrolase_sf"/>
</dbReference>
<dbReference type="PANTHER" id="PTHR43798:SF31">
    <property type="entry name" value="AB HYDROLASE SUPERFAMILY PROTEIN YCLE"/>
    <property type="match status" value="1"/>
</dbReference>
<dbReference type="PANTHER" id="PTHR43798">
    <property type="entry name" value="MONOACYLGLYCEROL LIPASE"/>
    <property type="match status" value="1"/>
</dbReference>
<reference evidence="4" key="1">
    <citation type="journal article" date="2014" name="Int. J. Syst. Evol. Microbiol.">
        <title>Complete genome sequence of Corynebacterium casei LMG S-19264T (=DSM 44701T), isolated from a smear-ripened cheese.</title>
        <authorList>
            <consortium name="US DOE Joint Genome Institute (JGI-PGF)"/>
            <person name="Walter F."/>
            <person name="Albersmeier A."/>
            <person name="Kalinowski J."/>
            <person name="Ruckert C."/>
        </authorList>
    </citation>
    <scope>NUCLEOTIDE SEQUENCE</scope>
    <source>
        <strain evidence="4">CGMCC 1.12153</strain>
    </source>
</reference>
<comment type="caution">
    <text evidence="4">The sequence shown here is derived from an EMBL/GenBank/DDBJ whole genome shotgun (WGS) entry which is preliminary data.</text>
</comment>
<protein>
    <submittedName>
        <fullName evidence="4">Carboxylesterase</fullName>
    </submittedName>
</protein>
<sequence length="239" mass="27442">MVREVSTGCLCIHGYTGSPEEVQPLVDYLQSRTNWEFSVPTLPGHGVELNLRGHYYQEWIAAAELALLDLKKRHDTILIIGFSMGGMIASYLAAKHEVDRLVLLSAALKYISFPQMIKDTFEIVTDAWKGSLFENPLFIRYQTKVTQTHFLSSLEFMRCVEFTKPYLQHVRCPTLIMQGKLDGLVPSKAANFLEQELSAPHKEVVFLPKSKHLVCHDQDRDTLCEKVLHFLREVSYERR</sequence>
<keyword evidence="5" id="KW-1185">Reference proteome</keyword>
<dbReference type="InterPro" id="IPR029058">
    <property type="entry name" value="AB_hydrolase_fold"/>
</dbReference>
<evidence type="ECO:0000256" key="2">
    <source>
        <dbReference type="PIRSR" id="PIRSR017388-1"/>
    </source>
</evidence>
<dbReference type="GO" id="GO:0052689">
    <property type="term" value="F:carboxylic ester hydrolase activity"/>
    <property type="evidence" value="ECO:0007669"/>
    <property type="project" value="InterPro"/>
</dbReference>
<evidence type="ECO:0000256" key="1">
    <source>
        <dbReference type="ARBA" id="ARBA00022801"/>
    </source>
</evidence>
<keyword evidence="1" id="KW-0378">Hydrolase</keyword>
<organism evidence="4 5">
    <name type="scientific">Halobacillus andaensis</name>
    <dbReference type="NCBI Taxonomy" id="1176239"/>
    <lineage>
        <taxon>Bacteria</taxon>
        <taxon>Bacillati</taxon>
        <taxon>Bacillota</taxon>
        <taxon>Bacilli</taxon>
        <taxon>Bacillales</taxon>
        <taxon>Bacillaceae</taxon>
        <taxon>Halobacillus</taxon>
    </lineage>
</organism>
<accession>A0A917F1F6</accession>
<gene>
    <name evidence="4" type="ORF">GCM10010954_35520</name>
</gene>
<dbReference type="InterPro" id="IPR012354">
    <property type="entry name" value="Esterase_lipase"/>
</dbReference>
<evidence type="ECO:0000313" key="4">
    <source>
        <dbReference type="EMBL" id="GGF33268.1"/>
    </source>
</evidence>